<dbReference type="InterPro" id="IPR046533">
    <property type="entry name" value="DUF6598"/>
</dbReference>
<sequence>MAEKSASKVDEAADEAVDDKESGPAQCEEESFAAEFRSFWNRFYARCCGATFDQTTSIPAMCHTNPASERSVQAMDTLQIMSVKVASIKGDLRWPLEVFGIIAARDVVDQKRNIIFHRPRTNCQTITQDDCYLALTCPTRAIVVAYEPSYIEVSLKVKGTTEPEDKDLSALVVVFRAGYCPESVYPSRLSTLEFKFDHIQESVEATVFIRIVGGSWPDGFRGVFSAASRSDDNLQVKLLEFEDGGLPVHADGVITLSRRVVSVELERNLKVSVMAIPVNKGYVAETSEAVLKSHRVGLSPPGINLSVGSCNMEVRVAWSCFRRVC</sequence>
<protein>
    <recommendedName>
        <fullName evidence="2">DUF6598 domain-containing protein</fullName>
    </recommendedName>
</protein>
<reference evidence="3 4" key="1">
    <citation type="submission" date="2017-09" db="EMBL/GenBank/DDBJ databases">
        <authorList>
            <consortium name="International Durum Wheat Genome Sequencing Consortium (IDWGSC)"/>
            <person name="Milanesi L."/>
        </authorList>
    </citation>
    <scope>NUCLEOTIDE SEQUENCE [LARGE SCALE GENOMIC DNA]</scope>
    <source>
        <strain evidence="4">cv. Svevo</strain>
    </source>
</reference>
<dbReference type="PANTHER" id="PTHR33065:SF219">
    <property type="entry name" value="DUF6598 DOMAIN-CONTAINING PROTEIN"/>
    <property type="match status" value="1"/>
</dbReference>
<keyword evidence="4" id="KW-1185">Reference proteome</keyword>
<dbReference type="Gramene" id="TRITD7Bv1G037550.1">
    <property type="protein sequence ID" value="TRITD7Bv1G037550.1"/>
    <property type="gene ID" value="TRITD7Bv1G037550"/>
</dbReference>
<dbReference type="OMA" id="NCQTITQ"/>
<dbReference type="PANTHER" id="PTHR33065">
    <property type="entry name" value="OS07G0486400 PROTEIN"/>
    <property type="match status" value="1"/>
</dbReference>
<evidence type="ECO:0000313" key="4">
    <source>
        <dbReference type="Proteomes" id="UP000324705"/>
    </source>
</evidence>
<dbReference type="Pfam" id="PF20241">
    <property type="entry name" value="DUF6598"/>
    <property type="match status" value="1"/>
</dbReference>
<feature type="domain" description="DUF6598" evidence="2">
    <location>
        <begin position="77"/>
        <end position="316"/>
    </location>
</feature>
<evidence type="ECO:0000259" key="2">
    <source>
        <dbReference type="Pfam" id="PF20241"/>
    </source>
</evidence>
<dbReference type="EMBL" id="LT934124">
    <property type="protein sequence ID" value="VAI84403.1"/>
    <property type="molecule type" value="Genomic_DNA"/>
</dbReference>
<evidence type="ECO:0000313" key="3">
    <source>
        <dbReference type="EMBL" id="VAI84403.1"/>
    </source>
</evidence>
<dbReference type="Proteomes" id="UP000324705">
    <property type="component" value="Chromosome 7B"/>
</dbReference>
<dbReference type="AlphaFoldDB" id="A0A9R1BY54"/>
<organism evidence="3 4">
    <name type="scientific">Triticum turgidum subsp. durum</name>
    <name type="common">Durum wheat</name>
    <name type="synonym">Triticum durum</name>
    <dbReference type="NCBI Taxonomy" id="4567"/>
    <lineage>
        <taxon>Eukaryota</taxon>
        <taxon>Viridiplantae</taxon>
        <taxon>Streptophyta</taxon>
        <taxon>Embryophyta</taxon>
        <taxon>Tracheophyta</taxon>
        <taxon>Spermatophyta</taxon>
        <taxon>Magnoliopsida</taxon>
        <taxon>Liliopsida</taxon>
        <taxon>Poales</taxon>
        <taxon>Poaceae</taxon>
        <taxon>BOP clade</taxon>
        <taxon>Pooideae</taxon>
        <taxon>Triticodae</taxon>
        <taxon>Triticeae</taxon>
        <taxon>Triticinae</taxon>
        <taxon>Triticum</taxon>
    </lineage>
</organism>
<name>A0A9R1BY54_TRITD</name>
<proteinExistence type="predicted"/>
<feature type="compositionally biased region" description="Basic and acidic residues" evidence="1">
    <location>
        <begin position="1"/>
        <end position="11"/>
    </location>
</feature>
<gene>
    <name evidence="3" type="ORF">TRITD_7Bv1G037550</name>
</gene>
<accession>A0A9R1BY54</accession>
<feature type="region of interest" description="Disordered" evidence="1">
    <location>
        <begin position="1"/>
        <end position="25"/>
    </location>
</feature>
<evidence type="ECO:0000256" key="1">
    <source>
        <dbReference type="SAM" id="MobiDB-lite"/>
    </source>
</evidence>